<dbReference type="InterPro" id="IPR024072">
    <property type="entry name" value="DHFR-like_dom_sf"/>
</dbReference>
<protein>
    <submittedName>
        <fullName evidence="1">Bifunctional deaminase-reductase, C-terminal protein</fullName>
    </submittedName>
</protein>
<dbReference type="KEGG" id="kfl:Kfla_4050"/>
<sequence>MAQLLRVQNFNVSSDGIGAGEDQSLESPFGHPAAAELFGWAGATASWPMRTDPGGSRGIDDYLTRDYARNIGAEIMGRHKFGPQRGPWHDDEWRGWWGDEPPFRTPVFVLVPSPSGVTHHLFWRK</sequence>
<reference evidence="1 2" key="2">
    <citation type="journal article" date="2010" name="Stand. Genomic Sci.">
        <title>Complete genome sequence of Kribbella flavida type strain (IFO 14399).</title>
        <authorList>
            <person name="Pukall R."/>
            <person name="Lapidus A."/>
            <person name="Glavina Del Rio T."/>
            <person name="Copeland A."/>
            <person name="Tice H."/>
            <person name="Cheng J.-F."/>
            <person name="Lucas S."/>
            <person name="Chen F."/>
            <person name="Nolan M."/>
            <person name="LaButti K."/>
            <person name="Pati A."/>
            <person name="Ivanova N."/>
            <person name="Mavrommatis K."/>
            <person name="Mikhailova N."/>
            <person name="Pitluck S."/>
            <person name="Bruce D."/>
            <person name="Goodwin L."/>
            <person name="Land M."/>
            <person name="Hauser L."/>
            <person name="Chang Y.-J."/>
            <person name="Jeffries C.D."/>
            <person name="Chen A."/>
            <person name="Palaniappan K."/>
            <person name="Chain P."/>
            <person name="Rohde M."/>
            <person name="Goeker M."/>
            <person name="Bristow J."/>
            <person name="Eisen J.A."/>
            <person name="Markowitz V."/>
            <person name="Hugenholtz P."/>
            <person name="Kyrpides N.C."/>
            <person name="Klenk H.-P."/>
            <person name="Brettin T."/>
        </authorList>
    </citation>
    <scope>NUCLEOTIDE SEQUENCE [LARGE SCALE GENOMIC DNA]</scope>
    <source>
        <strain evidence="2">DSM 17836 / JCM 10339 / NBRC 14399</strain>
    </source>
</reference>
<keyword evidence="2" id="KW-1185">Reference proteome</keyword>
<dbReference type="Gene3D" id="3.40.430.10">
    <property type="entry name" value="Dihydrofolate Reductase, subunit A"/>
    <property type="match status" value="1"/>
</dbReference>
<proteinExistence type="predicted"/>
<reference evidence="2" key="1">
    <citation type="submission" date="2009-09" db="EMBL/GenBank/DDBJ databases">
        <title>The complete genome of Kribbella flavida DSM 17836.</title>
        <authorList>
            <consortium name="US DOE Joint Genome Institute (JGI-PGF)"/>
            <person name="Lucas S."/>
            <person name="Copeland A."/>
            <person name="Lapidus A."/>
            <person name="Glavina del Rio T."/>
            <person name="Dalin E."/>
            <person name="Tice H."/>
            <person name="Bruce D."/>
            <person name="Goodwin L."/>
            <person name="Pitluck S."/>
            <person name="Kyrpides N."/>
            <person name="Mavromatis K."/>
            <person name="Ivanova N."/>
            <person name="Saunders E."/>
            <person name="Brettin T."/>
            <person name="Detter J.C."/>
            <person name="Han C."/>
            <person name="Larimer F."/>
            <person name="Land M."/>
            <person name="Hauser L."/>
            <person name="Markowitz V."/>
            <person name="Cheng J.-F."/>
            <person name="Hugenholtz P."/>
            <person name="Woyke T."/>
            <person name="Wu D."/>
            <person name="Pukall R."/>
            <person name="Klenk H.-P."/>
            <person name="Eisen J.A."/>
        </authorList>
    </citation>
    <scope>NUCLEOTIDE SEQUENCE [LARGE SCALE GENOMIC DNA]</scope>
    <source>
        <strain evidence="2">DSM 17836 / JCM 10339 / NBRC 14399</strain>
    </source>
</reference>
<name>D2PSG1_KRIFD</name>
<dbReference type="Proteomes" id="UP000007967">
    <property type="component" value="Chromosome"/>
</dbReference>
<accession>D2PSG1</accession>
<gene>
    <name evidence="1" type="ordered locus">Kfla_4050</name>
</gene>
<dbReference type="RefSeq" id="WP_012921655.1">
    <property type="nucleotide sequence ID" value="NC_013729.1"/>
</dbReference>
<organism evidence="1 2">
    <name type="scientific">Kribbella flavida (strain DSM 17836 / JCM 10339 / NBRC 14399)</name>
    <dbReference type="NCBI Taxonomy" id="479435"/>
    <lineage>
        <taxon>Bacteria</taxon>
        <taxon>Bacillati</taxon>
        <taxon>Actinomycetota</taxon>
        <taxon>Actinomycetes</taxon>
        <taxon>Propionibacteriales</taxon>
        <taxon>Kribbellaceae</taxon>
        <taxon>Kribbella</taxon>
    </lineage>
</organism>
<dbReference type="eggNOG" id="COG0262">
    <property type="taxonomic scope" value="Bacteria"/>
</dbReference>
<dbReference type="HOGENOM" id="CLU_1989707_0_0_11"/>
<evidence type="ECO:0000313" key="2">
    <source>
        <dbReference type="Proteomes" id="UP000007967"/>
    </source>
</evidence>
<dbReference type="AlphaFoldDB" id="D2PSG1"/>
<dbReference type="STRING" id="479435.Kfla_4050"/>
<evidence type="ECO:0000313" key="1">
    <source>
        <dbReference type="EMBL" id="ADB33099.1"/>
    </source>
</evidence>
<dbReference type="EMBL" id="CP001736">
    <property type="protein sequence ID" value="ADB33099.1"/>
    <property type="molecule type" value="Genomic_DNA"/>
</dbReference>